<dbReference type="PANTHER" id="PTHR44846">
    <property type="entry name" value="MANNOSYL-D-GLYCERATE TRANSPORT/METABOLISM SYSTEM REPRESSOR MNGR-RELATED"/>
    <property type="match status" value="1"/>
</dbReference>
<dbReference type="Gene3D" id="1.10.10.10">
    <property type="entry name" value="Winged helix-like DNA-binding domain superfamily/Winged helix DNA-binding domain"/>
    <property type="match status" value="1"/>
</dbReference>
<evidence type="ECO:0000256" key="2">
    <source>
        <dbReference type="ARBA" id="ARBA00023125"/>
    </source>
</evidence>
<dbReference type="PROSITE" id="PS50949">
    <property type="entry name" value="HTH_GNTR"/>
    <property type="match status" value="1"/>
</dbReference>
<keyword evidence="3" id="KW-0804">Transcription</keyword>
<proteinExistence type="predicted"/>
<sequence>MVLKEGKQRGPMGVPNEGSFDMPIPTGGYREVAEDMAARIKSGEYGPGDRLPTYRELSDLYQVSVTTVQRAVIILQDRGLIVGLQGRGLWVAERQGRESGGGRDGQGG</sequence>
<reference evidence="6" key="2">
    <citation type="submission" date="2020-09" db="EMBL/GenBank/DDBJ databases">
        <authorList>
            <person name="Sun Q."/>
            <person name="Zhou Y."/>
        </authorList>
    </citation>
    <scope>NUCLEOTIDE SEQUENCE</scope>
    <source>
        <strain evidence="6">CGMCC 4.7312</strain>
    </source>
</reference>
<protein>
    <recommendedName>
        <fullName evidence="5">HTH gntR-type domain-containing protein</fullName>
    </recommendedName>
</protein>
<keyword evidence="1" id="KW-0805">Transcription regulation</keyword>
<evidence type="ECO:0000256" key="1">
    <source>
        <dbReference type="ARBA" id="ARBA00023015"/>
    </source>
</evidence>
<feature type="domain" description="HTH gntR-type" evidence="5">
    <location>
        <begin position="26"/>
        <end position="94"/>
    </location>
</feature>
<evidence type="ECO:0000256" key="4">
    <source>
        <dbReference type="SAM" id="MobiDB-lite"/>
    </source>
</evidence>
<dbReference type="Pfam" id="PF00392">
    <property type="entry name" value="GntR"/>
    <property type="match status" value="1"/>
</dbReference>
<dbReference type="GO" id="GO:0003700">
    <property type="term" value="F:DNA-binding transcription factor activity"/>
    <property type="evidence" value="ECO:0007669"/>
    <property type="project" value="InterPro"/>
</dbReference>
<dbReference type="InterPro" id="IPR036390">
    <property type="entry name" value="WH_DNA-bd_sf"/>
</dbReference>
<keyword evidence="7" id="KW-1185">Reference proteome</keyword>
<dbReference type="GO" id="GO:0003677">
    <property type="term" value="F:DNA binding"/>
    <property type="evidence" value="ECO:0007669"/>
    <property type="project" value="UniProtKB-KW"/>
</dbReference>
<name>A0A917TJ71_9ACTN</name>
<feature type="region of interest" description="Disordered" evidence="4">
    <location>
        <begin position="1"/>
        <end position="28"/>
    </location>
</feature>
<dbReference type="SUPFAM" id="SSF46785">
    <property type="entry name" value="Winged helix' DNA-binding domain"/>
    <property type="match status" value="1"/>
</dbReference>
<dbReference type="AlphaFoldDB" id="A0A917TJ71"/>
<dbReference type="InterPro" id="IPR036388">
    <property type="entry name" value="WH-like_DNA-bd_sf"/>
</dbReference>
<dbReference type="Proteomes" id="UP000608890">
    <property type="component" value="Unassembled WGS sequence"/>
</dbReference>
<dbReference type="CDD" id="cd07377">
    <property type="entry name" value="WHTH_GntR"/>
    <property type="match status" value="1"/>
</dbReference>
<evidence type="ECO:0000256" key="3">
    <source>
        <dbReference type="ARBA" id="ARBA00023163"/>
    </source>
</evidence>
<comment type="caution">
    <text evidence="6">The sequence shown here is derived from an EMBL/GenBank/DDBJ whole genome shotgun (WGS) entry which is preliminary data.</text>
</comment>
<accession>A0A917TJ71</accession>
<dbReference type="InterPro" id="IPR000524">
    <property type="entry name" value="Tscrpt_reg_HTH_GntR"/>
</dbReference>
<reference evidence="6" key="1">
    <citation type="journal article" date="2014" name="Int. J. Syst. Evol. Microbiol.">
        <title>Complete genome sequence of Corynebacterium casei LMG S-19264T (=DSM 44701T), isolated from a smear-ripened cheese.</title>
        <authorList>
            <consortium name="US DOE Joint Genome Institute (JGI-PGF)"/>
            <person name="Walter F."/>
            <person name="Albersmeier A."/>
            <person name="Kalinowski J."/>
            <person name="Ruckert C."/>
        </authorList>
    </citation>
    <scope>NUCLEOTIDE SEQUENCE</scope>
    <source>
        <strain evidence="6">CGMCC 4.7312</strain>
    </source>
</reference>
<dbReference type="SMART" id="SM00345">
    <property type="entry name" value="HTH_GNTR"/>
    <property type="match status" value="1"/>
</dbReference>
<gene>
    <name evidence="6" type="ORF">GCM10011608_07140</name>
</gene>
<evidence type="ECO:0000313" key="6">
    <source>
        <dbReference type="EMBL" id="GGM24870.1"/>
    </source>
</evidence>
<dbReference type="InterPro" id="IPR050679">
    <property type="entry name" value="Bact_HTH_transcr_reg"/>
</dbReference>
<keyword evidence="2" id="KW-0238">DNA-binding</keyword>
<evidence type="ECO:0000313" key="7">
    <source>
        <dbReference type="Proteomes" id="UP000608890"/>
    </source>
</evidence>
<dbReference type="EMBL" id="BMNB01000002">
    <property type="protein sequence ID" value="GGM24870.1"/>
    <property type="molecule type" value="Genomic_DNA"/>
</dbReference>
<evidence type="ECO:0000259" key="5">
    <source>
        <dbReference type="PROSITE" id="PS50949"/>
    </source>
</evidence>
<organism evidence="6 7">
    <name type="scientific">Micromonospora sonchi</name>
    <dbReference type="NCBI Taxonomy" id="1763543"/>
    <lineage>
        <taxon>Bacteria</taxon>
        <taxon>Bacillati</taxon>
        <taxon>Actinomycetota</taxon>
        <taxon>Actinomycetes</taxon>
        <taxon>Micromonosporales</taxon>
        <taxon>Micromonosporaceae</taxon>
        <taxon>Micromonospora</taxon>
    </lineage>
</organism>